<dbReference type="Proteomes" id="UP000182375">
    <property type="component" value="Unassembled WGS sequence"/>
</dbReference>
<proteinExistence type="predicted"/>
<evidence type="ECO:0000313" key="1">
    <source>
        <dbReference type="EMBL" id="SED06136.1"/>
    </source>
</evidence>
<organism evidence="1 2">
    <name type="scientific">Streptomyces misionensis</name>
    <dbReference type="NCBI Taxonomy" id="67331"/>
    <lineage>
        <taxon>Bacteria</taxon>
        <taxon>Bacillati</taxon>
        <taxon>Actinomycetota</taxon>
        <taxon>Actinomycetes</taxon>
        <taxon>Kitasatosporales</taxon>
        <taxon>Streptomycetaceae</taxon>
        <taxon>Streptomyces</taxon>
    </lineage>
</organism>
<evidence type="ECO:0008006" key="3">
    <source>
        <dbReference type="Google" id="ProtNLM"/>
    </source>
</evidence>
<dbReference type="EMBL" id="FNTD01000004">
    <property type="protein sequence ID" value="SED06136.1"/>
    <property type="molecule type" value="Genomic_DNA"/>
</dbReference>
<dbReference type="SUPFAM" id="SSF55874">
    <property type="entry name" value="ATPase domain of HSP90 chaperone/DNA topoisomerase II/histidine kinase"/>
    <property type="match status" value="1"/>
</dbReference>
<sequence length="1050" mass="112074">MSSKYVRPAAEGADPFGTARLRRGVLDAWATSPARFREDANAEEDLVLGGYRDRLVIELAQNAADAAARSGAPGRLRLTLRDNVLVAANTGAPLDAAGVESLATLRASAKRDAESTHGAVGRFGVGFAAVLSVTDEPALVGRHGGVRWSLDEARELAADTARHSPGLGDEVRRRAGHVPLLRLPFAAEGTAPDPYDTAVILPLRDAAAADLAERLLNAVDDALLLTLPGLEEVVVEVNGDAPRTLRRRTEGAVTVVEDSREGTTRWRTTTAHGPLDPALLADRPVEERLRPHWSVTWAVPEDDEGRPLRPRTAPVVHAPTPSDEPLGVPALLIASFPLDTTRRHTAPGPLTDFLVQRAADAYAALLAGWRPVTEGAVDLVPGPLGKGELDGALREALLERLPRTAFLPPALPGADGADGADGEDELPGALRPRDAEIVEGAGADTVRVLAEVLPTLLPAGLERRAELRVLGVARLPLADAIDRLAGLEKDPDWWWRLYDSLAGIDPDRLSGLPVPLADGRTTIGPRQVLLPTPDGARIDVDVLGRLGLKVAHEDATHPLLEKLGALPATPRAVLTTPQVRAAVAASLDEEGGLAWEEDAPDAEELADTVLGLVRDAGLEPGEEPWLGALALPDEDGELVPAGELVYPGSPFARVIREDELPTVARELAERWGEQPLTACGVLAGFALVRATDVVLDPDELEPREGDFAEPDDAGLLDAVDVWCEDILDRFPDSPVPPVATELVAVRDLDLVADDHWPEALSLLARPPLRDALTQPVRVLLPDGTHEVVRSYTAWWLRGHPVLDGRRPAGLRAAGGDPLLRGLYDEADATGFEDEQVLRALGVRTSVGALLDEPGGAAELLDRLADPDRPVTAAQLHGLYGALAELDPEQVTLPDELRAVLDDRVTVVDAADAVVVDSPDLLPFTSGVPLLPVRPSRAAELAELLQVRRLSESVTGEVHSEGTEHDVPGAVRVLLGPRTPETYVEHGELVVDGVEIDWRLTDDGVLHAATLEGVAAGLAWAAGQWPRRFEVAALLEDPSRTEELARDRWFD</sequence>
<reference evidence="1 2" key="1">
    <citation type="submission" date="2016-10" db="EMBL/GenBank/DDBJ databases">
        <authorList>
            <person name="de Groot N.N."/>
        </authorList>
    </citation>
    <scope>NUCLEOTIDE SEQUENCE [LARGE SCALE GENOMIC DNA]</scope>
    <source>
        <strain evidence="1 2">DSM 40306</strain>
    </source>
</reference>
<evidence type="ECO:0000313" key="2">
    <source>
        <dbReference type="Proteomes" id="UP000182375"/>
    </source>
</evidence>
<dbReference type="STRING" id="67331.SAMN04490357_3699"/>
<protein>
    <recommendedName>
        <fullName evidence="3">Molecular chaperone Hsp90</fullName>
    </recommendedName>
</protein>
<gene>
    <name evidence="1" type="ORF">SAMN04490357_3699</name>
</gene>
<name>A0A1H4XKI8_9ACTN</name>
<accession>A0A1H4XKI8</accession>
<dbReference type="AlphaFoldDB" id="A0A1H4XKI8"/>
<dbReference type="NCBIfam" id="NF047352">
    <property type="entry name" value="P_loop_sacsin"/>
    <property type="match status" value="1"/>
</dbReference>
<dbReference type="InterPro" id="IPR036890">
    <property type="entry name" value="HATPase_C_sf"/>
</dbReference>